<reference evidence="2" key="1">
    <citation type="submission" date="2019-08" db="EMBL/GenBank/DDBJ databases">
        <authorList>
            <person name="Kucharzyk K."/>
            <person name="Murdoch R.W."/>
            <person name="Higgins S."/>
            <person name="Loffler F."/>
        </authorList>
    </citation>
    <scope>NUCLEOTIDE SEQUENCE</scope>
</reference>
<keyword evidence="1" id="KW-1133">Transmembrane helix</keyword>
<protein>
    <submittedName>
        <fullName evidence="2">Uncharacterized protein</fullName>
    </submittedName>
</protein>
<evidence type="ECO:0000256" key="1">
    <source>
        <dbReference type="SAM" id="Phobius"/>
    </source>
</evidence>
<name>A0A645HFY0_9ZZZZ</name>
<keyword evidence="1" id="KW-0472">Membrane</keyword>
<organism evidence="2">
    <name type="scientific">bioreactor metagenome</name>
    <dbReference type="NCBI Taxonomy" id="1076179"/>
    <lineage>
        <taxon>unclassified sequences</taxon>
        <taxon>metagenomes</taxon>
        <taxon>ecological metagenomes</taxon>
    </lineage>
</organism>
<dbReference type="AlphaFoldDB" id="A0A645HFY0"/>
<keyword evidence="1" id="KW-0812">Transmembrane</keyword>
<dbReference type="EMBL" id="VSSQ01087682">
    <property type="protein sequence ID" value="MPN34573.1"/>
    <property type="molecule type" value="Genomic_DNA"/>
</dbReference>
<feature type="transmembrane region" description="Helical" evidence="1">
    <location>
        <begin position="12"/>
        <end position="34"/>
    </location>
</feature>
<sequence>MKVNDGWSPYLAGAMSGLVSIGSAWFVGGIIAMFDARLAEACPYLLKTRIFLSVC</sequence>
<accession>A0A645HFY0</accession>
<gene>
    <name evidence="2" type="ORF">SDC9_182067</name>
</gene>
<evidence type="ECO:0000313" key="2">
    <source>
        <dbReference type="EMBL" id="MPN34573.1"/>
    </source>
</evidence>
<comment type="caution">
    <text evidence="2">The sequence shown here is derived from an EMBL/GenBank/DDBJ whole genome shotgun (WGS) entry which is preliminary data.</text>
</comment>
<proteinExistence type="predicted"/>